<evidence type="ECO:0000256" key="12">
    <source>
        <dbReference type="PROSITE-ProRule" id="PRU01363"/>
    </source>
</evidence>
<keyword evidence="10" id="KW-0012">Acyltransferase</keyword>
<keyword evidence="9" id="KW-0511">Multifunctional enzyme</keyword>
<dbReference type="GO" id="GO:0016491">
    <property type="term" value="F:oxidoreductase activity"/>
    <property type="evidence" value="ECO:0007669"/>
    <property type="project" value="InterPro"/>
</dbReference>
<dbReference type="PROSITE" id="PS00606">
    <property type="entry name" value="KS3_1"/>
    <property type="match status" value="2"/>
</dbReference>
<feature type="domain" description="PKS/mFAS DH" evidence="16">
    <location>
        <begin position="2691"/>
        <end position="2977"/>
    </location>
</feature>
<comment type="similarity">
    <text evidence="3">Belongs to the short-chain dehydrogenases/reductases (SDR) family.</text>
</comment>
<dbReference type="GO" id="GO:0071770">
    <property type="term" value="P:DIM/DIP cell wall layer assembly"/>
    <property type="evidence" value="ECO:0007669"/>
    <property type="project" value="TreeGrafter"/>
</dbReference>
<dbReference type="InterPro" id="IPR009081">
    <property type="entry name" value="PP-bd_ACP"/>
</dbReference>
<dbReference type="GO" id="GO:0006633">
    <property type="term" value="P:fatty acid biosynthetic process"/>
    <property type="evidence" value="ECO:0007669"/>
    <property type="project" value="InterPro"/>
</dbReference>
<dbReference type="InterPro" id="IPR049551">
    <property type="entry name" value="PKS_DH_C"/>
</dbReference>
<dbReference type="InterPro" id="IPR020843">
    <property type="entry name" value="ER"/>
</dbReference>
<evidence type="ECO:0000256" key="9">
    <source>
        <dbReference type="ARBA" id="ARBA00023268"/>
    </source>
</evidence>
<dbReference type="Pfam" id="PF14765">
    <property type="entry name" value="PS-DH"/>
    <property type="match status" value="1"/>
</dbReference>
<dbReference type="Gene3D" id="3.90.180.10">
    <property type="entry name" value="Medium-chain alcohol dehydrogenases, catalytic domain"/>
    <property type="match status" value="1"/>
</dbReference>
<organism evidence="17 18">
    <name type="scientific">Xanthomonas citri pv. vignicola</name>
    <dbReference type="NCBI Taxonomy" id="473426"/>
    <lineage>
        <taxon>Bacteria</taxon>
        <taxon>Pseudomonadati</taxon>
        <taxon>Pseudomonadota</taxon>
        <taxon>Gammaproteobacteria</taxon>
        <taxon>Lysobacterales</taxon>
        <taxon>Lysobacteraceae</taxon>
        <taxon>Xanthomonas</taxon>
    </lineage>
</organism>
<feature type="compositionally biased region" description="Basic and acidic residues" evidence="13">
    <location>
        <begin position="3837"/>
        <end position="3848"/>
    </location>
</feature>
<dbReference type="Pfam" id="PF08242">
    <property type="entry name" value="Methyltransf_12"/>
    <property type="match status" value="2"/>
</dbReference>
<evidence type="ECO:0000256" key="6">
    <source>
        <dbReference type="ARBA" id="ARBA00022679"/>
    </source>
</evidence>
<dbReference type="SMART" id="SM00825">
    <property type="entry name" value="PKS_KS"/>
    <property type="match status" value="3"/>
</dbReference>
<feature type="region of interest" description="C-terminal hotdog fold" evidence="12">
    <location>
        <begin position="2829"/>
        <end position="2977"/>
    </location>
</feature>
<protein>
    <submittedName>
        <fullName evidence="17">Uncharacterized protein</fullName>
    </submittedName>
</protein>
<feature type="domain" description="Ketosynthase family 3 (KS3)" evidence="15">
    <location>
        <begin position="894"/>
        <end position="1312"/>
    </location>
</feature>
<feature type="compositionally biased region" description="Low complexity" evidence="13">
    <location>
        <begin position="394"/>
        <end position="405"/>
    </location>
</feature>
<feature type="compositionally biased region" description="Pro residues" evidence="13">
    <location>
        <begin position="3850"/>
        <end position="3859"/>
    </location>
</feature>
<dbReference type="CDD" id="cd00833">
    <property type="entry name" value="PKS"/>
    <property type="match status" value="3"/>
</dbReference>
<evidence type="ECO:0000256" key="4">
    <source>
        <dbReference type="ARBA" id="ARBA00022450"/>
    </source>
</evidence>
<dbReference type="Gene3D" id="3.40.50.720">
    <property type="entry name" value="NAD(P)-binding Rossmann-like Domain"/>
    <property type="match status" value="3"/>
</dbReference>
<dbReference type="FunFam" id="3.40.47.10:FF:000019">
    <property type="entry name" value="Polyketide synthase type I"/>
    <property type="match status" value="2"/>
</dbReference>
<dbReference type="InterPro" id="IPR036291">
    <property type="entry name" value="NAD(P)-bd_dom_sf"/>
</dbReference>
<sequence length="4698" mass="506487">MDVSATQAEHLDRLLADLLRAQLQGLALFVGTTLDAADVTRWKQACNVTSAQSRWIDESLRQLTLAGHLKRLPQGWRVEREWSPADTDRAWGAWATVRDEPLDGGSAAQFQLLDGALRALPDLLAQRRRPTEVLFSGASTAQVSGVYASHPVADHFHRVLADSVAAYVGERRRLDPGVSLRILEIGAGTGGTTGAVLDAIAPHREAIAEYCFTDISAAFLIEARERWSASHPFVTYRIFDVEKPPRAADIDEGLFDVVIAANVLHATRNVRRTLRHAKAALRRNGWLFLNELCQGSLSMHLTFGLLDGWWLFEDDALRIPGSPLLTPSAWQQALRAEGFRQVLFPAADAQALGPQIILAESDGVLRREKVPRRATPSVALGAEQAKRPVPSAPGPSAARAAAGHAPSDDVLLDSLRDVVRECLAEAVKIEERQIEDQRDFPAYGVDSIIAISLINKIGTRFGVTLPATIVFDHSNVSELGRYLLSGHRDAVLAWHGGAVSEPQAVPVPVAPAVSRSRPSETPLPRKAPPRTVAPVTATAPVPHATPGHYLRALVSRPGTVDDLRVVKAPIAALMPGQVRVASLALSLNFGDLLCARGLYPTMPPFPFTPGVEASGVVVEVAGDVHDIRVGDEVVAMTGLAFGAHATMLVCHASQLWRKPPGLSHEEACALPAVAITMIDVFRRVGLRRGESVLIQTATGGTGLVAVQLAQHLGAEIYATAGSQAKLDYLAGLGVPHAINYLEQDFEAEISRLTGSRGVDVVINTLSGDALQKGLRSLAPGGRYVEIAMTGLKSAKSIDLSVLDSNQTFHSVDLGRLGLHDPERLRGDLADLDRWVREGVIRATVHEVFPFDRLVDAYRRLERRENIGKVVIAVGEAHRFTLPGAPAPAATAVDGDTIAVIGMSGAFPRSSDLDELWDHLANGRDLIEEVSRWDLDRYLPADADPAQFCRHGGFLEHIDRFDALFFNINAAEATYMDPQQRLLMTHAWQALEHAGYVGEGMDGSRCGVYVGCAQGDYTGLFVDRPPPQSFWGNATSVIPARIAYYLNLQGPAIAVDTACSSSLVAIHLACQGLWRRETTMALAGGVFVQSTAAFYLQARGAVMLSLTGACHAFDSRADGFVPGEGVGVVALKRLDDARADGDTIHGVILGIGINQDGSTQGITAPSMVSQQRLERQVYDDFRIDPARIQYVEAHGTGTRLGDPIEFQALTEAFRKDTPKRGYCAIGSIKTSIGHTASAAGVAGVLKILLALRHRQLPPSLHFRQGNPHIDFENSPFHVNTVLREWTVEPDERRCAAVSSFGISGTNAHAVIAEAPPSTRRHAQRPAYLIVLSARTSEQLRTQVERLLAYCRDGEHAADIGDISFTLLMGRRHLRHRIACVAASREELVGSLSRWLEKGRSAQVVVGSIRPSELREQASIRRHGNECIRASREGQVRESVVEHLSTVADLFLQGYALDYADLFAGGGYGRVPLPTYAFSDDRYWVPSGGQAIPPPAQRSLPAIQSSASYSLLMAPTWRSRAAGDDAVAAGHRVLMLGDGADAGMQQACETALRSHDIRCDRWVGDMTDVAAVYEEAAWYLLRYLDAVREERPSRPVLVQVLAGQGAGGWLEGLLPLMATACQEIPNLRVQWVAVEDAVDDGETLVARLLRDAASGDLHVRHRHGVRETRQLEPVEATREAMPWKPGGVYLVTGGLGGLGQLFASEIFTRAPGARVVLAGRSALDQARSALLRDWAAEGHQVDYVAADVSRREDVEVLVGHILDRHGALDGVIHAAGVLRDGFIATKGRDDLAAVMAAKAHGLMHLDEVLGARALDAFLVFSSTSAAFGNAGQADYAAANGFVECFARWRQRRVDRGERHGRTLSVGWPLWSEGGMRISAEQRQRLREEQGLVPLETADGMATLYRAWGQGESCVTVLRLLSGSAPRVGEPRSDAILSDLDPHRIATQTLRALTAVFSEVTQQPPGQIDATEPLESYGVDSLVITQLNARLSGVFGKLSATLFYEYATLGDVASFLVRDHFDACARWSGESAPLAPAVETGHQAAEAPPPIAQAPSASPAPRTAPTERAIAIVGLSGRYAGAADLDAFWDNLAAGRDSITEIPAERWSLEGFHEPDMERAIATGRSYSKWGGFLDGFAEFDSLFFNISPREAMNLDPQERIFLQACWAAMEHAGYTRERFARAHDRRVGVFAGITRTGFELHGPALWERGEPVMPHTSFGSVANRVSYALNLQGPSMPVDTMCSSSLTAIHEACEHLLRDDCEMAFAGGVNLYLHPSNYLLMSGHRMLSSSGRCHSFGADGDGFVPGEGVGVALLKPLARAEADGDAIHGVIRATAINHDGKTNGYTVPNPLAQRDLIATALARAGIPARAVSYVEAHGTGTQLGDPIEITGLTQAFATDERQFCAIGSAKSNIGHCESAAGIAGLTKVLLQMRHGQLVPSLHAATTNPNIDFAATPFRVQRTLAEWPRPRLTVDGQEREYPRLAGISSFGAGGANAHVIVEEYVAAAVAPVTVTPSRPAVVVLSARTDQALRARAAQLLAAGERWTDADLADVAYTLQVGREAMEHRLGFTAASMAALRASLQRFLAGEAESTADGEALHRGHVKQHREALSLFAEEKDLGDVVATWLERGRIDKVLQWWAKGLAFDWTRLHGDVSPRIRPLPTYPFARERHWLPAVVPAAATNAPSAAGVLHPLLHENVSDMTGLRFRSIFSGDEPFLSDHRVGTSRVLPAVAYLEGVREAVRRTAGTPAEDAFSCIAIRDVTWLRPLVVDEPTQVHYELAWNDLGEASFAVYASVRDAAPVLHSRGMATLVEGTRVERLAPERLRDACDRRVPADACYAMFGAAGLAYGPTYRTLEWIGTGIDAEDPFVMAALSLPDTRGDTVFELDPGVLDGALQATTGFALDTTDGQGAQLPFALDELIAYGPTPKRGFVHVTRSGRTGDTGASRFDLAVCDEGGGVRVVLRGFMARPLDGAQGGTSLTVSRDGADDQRAWSLASRWSTVAPPSADASAGVPEVPVVIIGGTAAERARLADRYPDARALSPGRDDDAPAIASMLADAGPFGHVVWIVPSSAAAWRGDELIDAQRDGVLLGFRLVKALIALGRDGGDLSLTVLTRQAQAVEPGDALHPAHASVHGFVGSLAKEYPGWSIRLVDLQVGEALPLDDILALPADAQGDAWAYRNGEWFRPGLLPVTAIATDEPVYRDGGVYVVIGGAGGLGEIFSEHVIERHGARVAWIGRRALDGDIERRMDRLALAGPRPLYIQADATDRVALERARDDVLERFGRVDGVVHAALVLRDRGLLGMDEADFIASLAAKVDVSVRVAQVFADLPLDFVAFFSSFQTFSKSAGQSNYAAGCAFKDAFAQASAPMWACPVKVMNWGYFGDIGSVATPFHRERMAQIGVGSLQPAEAMAALDRLLAGSFDRLAFVKTTAWGVLNASIGNERMRALPVPRDLRRWCDGTGIAPVPSMHADDALPSAADRSLIRLVGAQLQSMGLFTLEASPWSPDDVAAWKRRVGLPAVYDRWFDHTVHLLVAHGWLRDDGRENLSADDRDDVAPWDAWEAEKRTQADGAGAGAHGRLLEEMLRALPSILAGDMRATDVLFPRSSMDAVEGVYQSNPLSDHFNGVLVARLTDTVGRWMRQAPGRRLRLLEIGAGTGGTSAGVFEALRPWAGSIDEYAYTDVSRAFLKHAEQRYGSDNPYLRYLIFDVERPLAPQSVEEGAYDVVIATNVLHATRDIRQTLRNAKAALRGGGLILINEINCFSLVAHLTFGLTEGWWRFTDTALRLPGSPALRADAWARVLEAEGFQAIRFPEEAQQALGQQVIEAHSDGIVRQRDERHATDDVPKPVTPARPPRSAPAALAPTGSIDEDRIRGVIAAIIADALMVSVDQVQFDESFADYGLDSILGVQAVQVIGQRLGIQLASTSLFDHATVNRLAAHIVSEHGVALAAQPGSPTVAGSPASPPAPSRPAAASVFRASTRQTALRPGAESTPTTAVAAPRGAIAVIGMSARYPQSADVDALWDHLARGDDLLGTAVGMRRGRVDGIDLFDALFFNISGIEATYMDPQQRLFLEEAWKALEDAGYVGAAIEGSTCGVYLGGTGGDYSSLFGGYAPPQAFWGNTASVTPARISYFLNLHGPAVAIDTACSSSLVAIHMGCQALRTGEVDIALSGGVFIQTGERFQMSAGHAGMLSPTGRCHTFDDRADGFVSSEGVAVLVMKRLEDALRDRDHIHGVVRGSGINQDGATNGITAPSALAQEQLERQVYDAFGVDPARITMVEAHGTGTKLGDPIEFQALTRAFRRYTDQRRYCAIGSIKTNLGHAAAAAGVAGVVKVLLSLKHRAIPASLHFESGNSHIDFEDSPFYVNTSYREWTVPVGQPRLATVSSFGFSGTNAHLVFEEAPARAPTVVRRPAFLIVLSARTAEQLRAQAVRLRSHLSAHDDLHLGDVSFTLLMGRKHLAHRLACVATDHERVLGLLDRWLAGTAGDEVHAGELTEQRVRESAALRSHGDACVAACAGGQAGDHLEKLAVVADLYTQGYALDYGSLFVPGEQGRVPLPTYPFARQRYWVQPPPSAEGSPPPVPARLPLARSRSRPPRRAQTTRWARSCSSRDGSRCRRLPWTKCRRCQATDGSSWMTTPVVTIRCAFGIPAPAFSVAWTWAMLGSLRGWTRWGHSTGSSGYCRRRRARCRPRR</sequence>
<gene>
    <name evidence="17" type="ORF">XcvCFBP7111P_12190</name>
</gene>
<feature type="region of interest" description="Disordered" evidence="13">
    <location>
        <begin position="3955"/>
        <end position="3974"/>
    </location>
</feature>
<dbReference type="InterPro" id="IPR020841">
    <property type="entry name" value="PKS_Beta-ketoAc_synthase_dom"/>
</dbReference>
<feature type="domain" description="Carrier" evidence="14">
    <location>
        <begin position="3870"/>
        <end position="3947"/>
    </location>
</feature>
<evidence type="ECO:0000313" key="17">
    <source>
        <dbReference type="EMBL" id="ASK92169.1"/>
    </source>
</evidence>
<keyword evidence="5" id="KW-0597">Phosphoprotein</keyword>
<dbReference type="Pfam" id="PF21089">
    <property type="entry name" value="PKS_DH_N"/>
    <property type="match status" value="1"/>
</dbReference>
<proteinExistence type="inferred from homology"/>
<feature type="domain" description="Carrier" evidence="14">
    <location>
        <begin position="1941"/>
        <end position="2017"/>
    </location>
</feature>
<dbReference type="InterPro" id="IPR042104">
    <property type="entry name" value="PKS_dehydratase_sf"/>
</dbReference>
<evidence type="ECO:0000313" key="18">
    <source>
        <dbReference type="Proteomes" id="UP000198357"/>
    </source>
</evidence>
<dbReference type="GO" id="GO:0031177">
    <property type="term" value="F:phosphopantetheine binding"/>
    <property type="evidence" value="ECO:0007669"/>
    <property type="project" value="InterPro"/>
</dbReference>
<keyword evidence="4" id="KW-0596">Phosphopantetheine</keyword>
<dbReference type="Pfam" id="PF08240">
    <property type="entry name" value="ADH_N"/>
    <property type="match status" value="1"/>
</dbReference>
<reference evidence="17 18" key="1">
    <citation type="submission" date="2017-06" db="EMBL/GenBank/DDBJ databases">
        <title>First complete genome sequences of Xanthomonas citri pv. vignicola strains CFBP 7111, CFBP 7112 and CFBP 7113 using long-read technology.</title>
        <authorList>
            <person name="Ruh M."/>
            <person name="Briand M."/>
            <person name="Bonneau S."/>
            <person name="Jacques M.A."/>
            <person name="Chen N.W.G."/>
        </authorList>
    </citation>
    <scope>NUCLEOTIDE SEQUENCE [LARGE SCALE GENOMIC DNA]</scope>
    <source>
        <strain evidence="17 18">CFBP7111</strain>
    </source>
</reference>
<feature type="domain" description="Ketosynthase family 3 (KS3)" evidence="15">
    <location>
        <begin position="2064"/>
        <end position="2500"/>
    </location>
</feature>
<evidence type="ECO:0000256" key="2">
    <source>
        <dbReference type="ARBA" id="ARBA00005194"/>
    </source>
</evidence>
<dbReference type="Pfam" id="PF22621">
    <property type="entry name" value="CurL-like_PKS_C"/>
    <property type="match status" value="2"/>
</dbReference>
<dbReference type="EMBL" id="CP022263">
    <property type="protein sequence ID" value="ASK92169.1"/>
    <property type="molecule type" value="Genomic_DNA"/>
</dbReference>
<dbReference type="SUPFAM" id="SSF53335">
    <property type="entry name" value="S-adenosyl-L-methionine-dependent methyltransferases"/>
    <property type="match status" value="2"/>
</dbReference>
<evidence type="ECO:0000256" key="3">
    <source>
        <dbReference type="ARBA" id="ARBA00006484"/>
    </source>
</evidence>
<feature type="region of interest" description="Disordered" evidence="13">
    <location>
        <begin position="4576"/>
        <end position="4608"/>
    </location>
</feature>
<dbReference type="Pfam" id="PF22336">
    <property type="entry name" value="RhiE-like_linker"/>
    <property type="match status" value="1"/>
</dbReference>
<dbReference type="SUPFAM" id="SSF53901">
    <property type="entry name" value="Thiolase-like"/>
    <property type="match status" value="3"/>
</dbReference>
<dbReference type="GO" id="GO:0005737">
    <property type="term" value="C:cytoplasm"/>
    <property type="evidence" value="ECO:0007669"/>
    <property type="project" value="UniProtKB-SubCell"/>
</dbReference>
<dbReference type="InterPro" id="IPR013217">
    <property type="entry name" value="Methyltransf_12"/>
</dbReference>
<dbReference type="InterPro" id="IPR020807">
    <property type="entry name" value="PKS_DH"/>
</dbReference>
<dbReference type="SMART" id="SM00826">
    <property type="entry name" value="PKS_DH"/>
    <property type="match status" value="1"/>
</dbReference>
<dbReference type="SMART" id="SM01294">
    <property type="entry name" value="PKS_PP_betabranch"/>
    <property type="match status" value="2"/>
</dbReference>
<dbReference type="InterPro" id="IPR013149">
    <property type="entry name" value="ADH-like_C"/>
</dbReference>
<dbReference type="Gene3D" id="3.40.47.10">
    <property type="match status" value="3"/>
</dbReference>
<feature type="domain" description="Carrier" evidence="14">
    <location>
        <begin position="413"/>
        <end position="487"/>
    </location>
</feature>
<evidence type="ECO:0000256" key="1">
    <source>
        <dbReference type="ARBA" id="ARBA00004792"/>
    </source>
</evidence>
<evidence type="ECO:0000256" key="10">
    <source>
        <dbReference type="ARBA" id="ARBA00023315"/>
    </source>
</evidence>
<dbReference type="Gene3D" id="1.10.1200.10">
    <property type="entry name" value="ACP-like"/>
    <property type="match status" value="3"/>
</dbReference>
<evidence type="ECO:0000256" key="8">
    <source>
        <dbReference type="ARBA" id="ARBA00022857"/>
    </source>
</evidence>
<keyword evidence="6" id="KW-0808">Transferase</keyword>
<dbReference type="Gene3D" id="3.40.50.150">
    <property type="entry name" value="Vaccinia Virus protein VP39"/>
    <property type="match status" value="2"/>
</dbReference>
<evidence type="ECO:0000256" key="7">
    <source>
        <dbReference type="ARBA" id="ARBA00022737"/>
    </source>
</evidence>
<dbReference type="InterPro" id="IPR020806">
    <property type="entry name" value="PKS_PP-bd"/>
</dbReference>
<evidence type="ECO:0000259" key="16">
    <source>
        <dbReference type="PROSITE" id="PS52019"/>
    </source>
</evidence>
<dbReference type="InterPro" id="IPR014031">
    <property type="entry name" value="Ketoacyl_synth_C"/>
</dbReference>
<feature type="region of interest" description="Disordered" evidence="13">
    <location>
        <begin position="510"/>
        <end position="533"/>
    </location>
</feature>
<dbReference type="GO" id="GO:0004312">
    <property type="term" value="F:fatty acid synthase activity"/>
    <property type="evidence" value="ECO:0007669"/>
    <property type="project" value="TreeGrafter"/>
</dbReference>
<name>A0AB33CDH6_XANCI</name>
<evidence type="ECO:0000256" key="11">
    <source>
        <dbReference type="ARBA" id="ARBA00054155"/>
    </source>
</evidence>
<dbReference type="Pfam" id="PF00107">
    <property type="entry name" value="ADH_zinc_N"/>
    <property type="match status" value="1"/>
</dbReference>
<dbReference type="InterPro" id="IPR057326">
    <property type="entry name" value="KR_dom"/>
</dbReference>
<dbReference type="PROSITE" id="PS52019">
    <property type="entry name" value="PKS_MFAS_DH"/>
    <property type="match status" value="1"/>
</dbReference>
<dbReference type="InterPro" id="IPR018201">
    <property type="entry name" value="Ketoacyl_synth_AS"/>
</dbReference>
<comment type="function">
    <text evidence="11">Involved in production of the polyketide antibiotic thailandamide.</text>
</comment>
<evidence type="ECO:0000256" key="13">
    <source>
        <dbReference type="SAM" id="MobiDB-lite"/>
    </source>
</evidence>
<evidence type="ECO:0000256" key="5">
    <source>
        <dbReference type="ARBA" id="ARBA00022553"/>
    </source>
</evidence>
<feature type="region of interest" description="Disordered" evidence="13">
    <location>
        <begin position="376"/>
        <end position="405"/>
    </location>
</feature>
<dbReference type="PANTHER" id="PTHR43775:SF51">
    <property type="entry name" value="INACTIVE PHENOLPHTHIOCEROL SYNTHESIS POLYKETIDE SYNTHASE TYPE I PKS1-RELATED"/>
    <property type="match status" value="1"/>
</dbReference>
<accession>A0AB33CDH6</accession>
<dbReference type="GO" id="GO:0005886">
    <property type="term" value="C:plasma membrane"/>
    <property type="evidence" value="ECO:0007669"/>
    <property type="project" value="TreeGrafter"/>
</dbReference>
<dbReference type="InterPro" id="IPR050091">
    <property type="entry name" value="PKS_NRPS_Biosynth_Enz"/>
</dbReference>
<dbReference type="SMART" id="SM00823">
    <property type="entry name" value="PKS_PP"/>
    <property type="match status" value="3"/>
</dbReference>
<dbReference type="CDD" id="cd08953">
    <property type="entry name" value="KR_2_SDR_x"/>
    <property type="match status" value="2"/>
</dbReference>
<feature type="compositionally biased region" description="Low complexity" evidence="13">
    <location>
        <begin position="2050"/>
        <end position="2060"/>
    </location>
</feature>
<feature type="compositionally biased region" description="Pro residues" evidence="13">
    <location>
        <begin position="4576"/>
        <end position="4589"/>
    </location>
</feature>
<dbReference type="InterPro" id="IPR011032">
    <property type="entry name" value="GroES-like_sf"/>
</dbReference>
<dbReference type="InterPro" id="IPR013154">
    <property type="entry name" value="ADH-like_N"/>
</dbReference>
<dbReference type="Proteomes" id="UP000198357">
    <property type="component" value="Chromosome"/>
</dbReference>
<dbReference type="InterPro" id="IPR049552">
    <property type="entry name" value="PKS_DH_N"/>
</dbReference>
<dbReference type="SUPFAM" id="SSF47336">
    <property type="entry name" value="ACP-like"/>
    <property type="match status" value="3"/>
</dbReference>
<dbReference type="InterPro" id="IPR036736">
    <property type="entry name" value="ACP-like_sf"/>
</dbReference>
<dbReference type="SUPFAM" id="SSF51735">
    <property type="entry name" value="NAD(P)-binding Rossmann-fold domains"/>
    <property type="match status" value="4"/>
</dbReference>
<evidence type="ECO:0000259" key="15">
    <source>
        <dbReference type="PROSITE" id="PS52004"/>
    </source>
</evidence>
<dbReference type="Pfam" id="PF02801">
    <property type="entry name" value="Ketoacyl-synt_C"/>
    <property type="match status" value="3"/>
</dbReference>
<dbReference type="InterPro" id="IPR054514">
    <property type="entry name" value="RhiE-like_linker"/>
</dbReference>
<dbReference type="PROSITE" id="PS52004">
    <property type="entry name" value="KS3_2"/>
    <property type="match status" value="3"/>
</dbReference>
<dbReference type="Pfam" id="PF00109">
    <property type="entry name" value="ketoacyl-synt"/>
    <property type="match status" value="3"/>
</dbReference>
<dbReference type="InterPro" id="IPR014030">
    <property type="entry name" value="Ketoacyl_synth_N"/>
</dbReference>
<dbReference type="GO" id="GO:0004315">
    <property type="term" value="F:3-oxoacyl-[acyl-carrier-protein] synthase activity"/>
    <property type="evidence" value="ECO:0007669"/>
    <property type="project" value="InterPro"/>
</dbReference>
<keyword evidence="7" id="KW-0677">Repeat</keyword>
<feature type="region of interest" description="Disordered" evidence="13">
    <location>
        <begin position="3837"/>
        <end position="3865"/>
    </location>
</feature>
<feature type="region of interest" description="Disordered" evidence="13">
    <location>
        <begin position="2033"/>
        <end position="2060"/>
    </location>
</feature>
<evidence type="ECO:0000259" key="14">
    <source>
        <dbReference type="PROSITE" id="PS50075"/>
    </source>
</evidence>
<comment type="pathway">
    <text evidence="2">Lipid metabolism; fatty acid biosynthesis.</text>
</comment>
<dbReference type="InterPro" id="IPR029063">
    <property type="entry name" value="SAM-dependent_MTases_sf"/>
</dbReference>
<dbReference type="InterPro" id="IPR049900">
    <property type="entry name" value="PKS_mFAS_DH"/>
</dbReference>
<dbReference type="SMART" id="SM00829">
    <property type="entry name" value="PKS_ER"/>
    <property type="match status" value="1"/>
</dbReference>
<feature type="domain" description="Ketosynthase family 3 (KS3)" evidence="15">
    <location>
        <begin position="4004"/>
        <end position="4405"/>
    </location>
</feature>
<dbReference type="Gene3D" id="3.10.129.110">
    <property type="entry name" value="Polyketide synthase dehydratase"/>
    <property type="match status" value="1"/>
</dbReference>
<keyword evidence="8" id="KW-0521">NADP</keyword>
<feature type="compositionally biased region" description="Low complexity" evidence="13">
    <location>
        <begin position="3955"/>
        <end position="3964"/>
    </location>
</feature>
<feature type="active site" description="Proton donor; for dehydratase activity" evidence="12">
    <location>
        <position position="2892"/>
    </location>
</feature>
<feature type="active site" description="Proton acceptor; for dehydratase activity" evidence="12">
    <location>
        <position position="2720"/>
    </location>
</feature>
<dbReference type="InterPro" id="IPR013968">
    <property type="entry name" value="PKS_KR"/>
</dbReference>
<dbReference type="Pfam" id="PF00550">
    <property type="entry name" value="PP-binding"/>
    <property type="match status" value="3"/>
</dbReference>
<dbReference type="RefSeq" id="WP_089112379.1">
    <property type="nucleotide sequence ID" value="NZ_CP022263.1"/>
</dbReference>
<comment type="pathway">
    <text evidence="1">Antibiotic biosynthesis.</text>
</comment>
<feature type="region of interest" description="N-terminal hotdog fold" evidence="12">
    <location>
        <begin position="2691"/>
        <end position="2815"/>
    </location>
</feature>
<dbReference type="SUPFAM" id="SSF50129">
    <property type="entry name" value="GroES-like"/>
    <property type="match status" value="1"/>
</dbReference>
<dbReference type="Gene3D" id="1.10.1240.100">
    <property type="match status" value="3"/>
</dbReference>
<dbReference type="PANTHER" id="PTHR43775">
    <property type="entry name" value="FATTY ACID SYNTHASE"/>
    <property type="match status" value="1"/>
</dbReference>
<dbReference type="SMART" id="SM00822">
    <property type="entry name" value="PKS_KR"/>
    <property type="match status" value="2"/>
</dbReference>
<dbReference type="Pfam" id="PF08659">
    <property type="entry name" value="KR"/>
    <property type="match status" value="2"/>
</dbReference>
<dbReference type="InterPro" id="IPR016039">
    <property type="entry name" value="Thiolase-like"/>
</dbReference>
<dbReference type="PROSITE" id="PS50075">
    <property type="entry name" value="CARRIER"/>
    <property type="match status" value="3"/>
</dbReference>